<feature type="transmembrane region" description="Helical" evidence="7">
    <location>
        <begin position="36"/>
        <end position="55"/>
    </location>
</feature>
<evidence type="ECO:0000256" key="3">
    <source>
        <dbReference type="ARBA" id="ARBA00022692"/>
    </source>
</evidence>
<dbReference type="Pfam" id="PF03743">
    <property type="entry name" value="TrbI"/>
    <property type="match status" value="1"/>
</dbReference>
<dbReference type="RefSeq" id="WP_061170121.1">
    <property type="nucleotide sequence ID" value="NZ_FCOA02000020.1"/>
</dbReference>
<comment type="caution">
    <text evidence="8">The sequence shown here is derived from an EMBL/GenBank/DDBJ whole genome shotgun (WGS) entry which is preliminary data.</text>
</comment>
<dbReference type="AlphaFoldDB" id="A0A158CAC1"/>
<feature type="compositionally biased region" description="Low complexity" evidence="6">
    <location>
        <begin position="142"/>
        <end position="154"/>
    </location>
</feature>
<evidence type="ECO:0000256" key="7">
    <source>
        <dbReference type="SAM" id="Phobius"/>
    </source>
</evidence>
<dbReference type="STRING" id="1777140.AWB79_05017"/>
<gene>
    <name evidence="8" type="ORF">AWB79_05017</name>
</gene>
<dbReference type="GO" id="GO:0016020">
    <property type="term" value="C:membrane"/>
    <property type="evidence" value="ECO:0007669"/>
    <property type="project" value="UniProtKB-SubCell"/>
</dbReference>
<evidence type="ECO:0000256" key="2">
    <source>
        <dbReference type="ARBA" id="ARBA00010265"/>
    </source>
</evidence>
<dbReference type="Gene3D" id="2.40.128.260">
    <property type="entry name" value="Type IV secretion system, VirB10/TraB/TrbI"/>
    <property type="match status" value="1"/>
</dbReference>
<keyword evidence="9" id="KW-1185">Reference proteome</keyword>
<accession>A0A158CAC1</accession>
<comment type="subcellular location">
    <subcellularLocation>
        <location evidence="1">Membrane</location>
        <topology evidence="1">Single-pass membrane protein</topology>
    </subcellularLocation>
</comment>
<keyword evidence="3 7" id="KW-0812">Transmembrane</keyword>
<name>A0A158CAC1_9BURK</name>
<dbReference type="Proteomes" id="UP000054851">
    <property type="component" value="Unassembled WGS sequence"/>
</dbReference>
<dbReference type="CDD" id="cd16429">
    <property type="entry name" value="VirB10"/>
    <property type="match status" value="1"/>
</dbReference>
<dbReference type="EMBL" id="FCOA02000020">
    <property type="protein sequence ID" value="SAK79305.1"/>
    <property type="molecule type" value="Genomic_DNA"/>
</dbReference>
<reference evidence="8" key="1">
    <citation type="submission" date="2016-01" db="EMBL/GenBank/DDBJ databases">
        <authorList>
            <person name="Peeters C."/>
        </authorList>
    </citation>
    <scope>NUCLEOTIDE SEQUENCE</scope>
    <source>
        <strain evidence="8">LMG 29322</strain>
    </source>
</reference>
<evidence type="ECO:0000313" key="8">
    <source>
        <dbReference type="EMBL" id="SAK79305.1"/>
    </source>
</evidence>
<feature type="region of interest" description="Disordered" evidence="6">
    <location>
        <begin position="83"/>
        <end position="110"/>
    </location>
</feature>
<keyword evidence="4 7" id="KW-1133">Transmembrane helix</keyword>
<feature type="compositionally biased region" description="Low complexity" evidence="6">
    <location>
        <begin position="88"/>
        <end position="105"/>
    </location>
</feature>
<evidence type="ECO:0000313" key="9">
    <source>
        <dbReference type="Proteomes" id="UP000054851"/>
    </source>
</evidence>
<dbReference type="InterPro" id="IPR042217">
    <property type="entry name" value="T4SS_VirB10/TrbI"/>
</dbReference>
<evidence type="ECO:0000256" key="4">
    <source>
        <dbReference type="ARBA" id="ARBA00022989"/>
    </source>
</evidence>
<protein>
    <submittedName>
        <fullName evidence="8">Conjugation TrbI family protein</fullName>
    </submittedName>
</protein>
<comment type="similarity">
    <text evidence="2">Belongs to the TrbI/VirB10 family.</text>
</comment>
<dbReference type="InterPro" id="IPR005498">
    <property type="entry name" value="T4SS_VirB10/TraB/TrbI"/>
</dbReference>
<evidence type="ECO:0000256" key="5">
    <source>
        <dbReference type="ARBA" id="ARBA00023136"/>
    </source>
</evidence>
<organism evidence="8 9">
    <name type="scientific">Caballeronia hypogeia</name>
    <dbReference type="NCBI Taxonomy" id="1777140"/>
    <lineage>
        <taxon>Bacteria</taxon>
        <taxon>Pseudomonadati</taxon>
        <taxon>Pseudomonadota</taxon>
        <taxon>Betaproteobacteria</taxon>
        <taxon>Burkholderiales</taxon>
        <taxon>Burkholderiaceae</taxon>
        <taxon>Caballeronia</taxon>
    </lineage>
</organism>
<sequence>MADRLDRPHEDREAAVREWEQQTHTSLVADGRKTKLRGIAIAVVAAAVLGAVWYLKHGASERAAASGGSDLSIPERKPVPKLKRQELASAAAVASSPATTPVSATQSDDPLRAQREQMEMQRQEQERRMLEARMKSAIIPPNSTNATNSTSASAQPVGGEDSEGGERGQANTGALGAFRGGSGERGGQDANSRFARAVSGNGVAVSRANQIDDLPYKVLQGKVIEAVLEPRAISDLPGMVCATVQRDVYGAQDRNKLIPWGSRVCGVYSAEVRKGQDRLFVIWNMVRRPDGVQVALDSAGGDQLGTAGMGGIVDTHFAEIFGMSALLSIIGAGASNAGVSSGDQYNSAAAYRQSVQEAAARTSESVLQPYINIPPTITVPAGSRVRIYVNKDLDFASIYKDEIEASKHADGVTFIQ</sequence>
<evidence type="ECO:0000256" key="1">
    <source>
        <dbReference type="ARBA" id="ARBA00004167"/>
    </source>
</evidence>
<feature type="region of interest" description="Disordered" evidence="6">
    <location>
        <begin position="138"/>
        <end position="190"/>
    </location>
</feature>
<proteinExistence type="inferred from homology"/>
<evidence type="ECO:0000256" key="6">
    <source>
        <dbReference type="SAM" id="MobiDB-lite"/>
    </source>
</evidence>
<dbReference type="OrthoDB" id="9766860at2"/>
<keyword evidence="5 7" id="KW-0472">Membrane</keyword>